<dbReference type="Proteomes" id="UP001596223">
    <property type="component" value="Unassembled WGS sequence"/>
</dbReference>
<evidence type="ECO:0000256" key="3">
    <source>
        <dbReference type="SAM" id="MobiDB-lite"/>
    </source>
</evidence>
<feature type="domain" description="Pterin-binding" evidence="4">
    <location>
        <begin position="39"/>
        <end position="292"/>
    </location>
</feature>
<evidence type="ECO:0000256" key="2">
    <source>
        <dbReference type="RuleBase" id="RU361205"/>
    </source>
</evidence>
<protein>
    <recommendedName>
        <fullName evidence="2">Dihydropteroate synthase</fullName>
        <shortName evidence="2">DHPS</shortName>
        <ecNumber evidence="2">2.5.1.15</ecNumber>
    </recommendedName>
    <alternativeName>
        <fullName evidence="2">Dihydropteroate pyrophosphorylase</fullName>
    </alternativeName>
</protein>
<evidence type="ECO:0000256" key="1">
    <source>
        <dbReference type="ARBA" id="ARBA00009503"/>
    </source>
</evidence>
<organism evidence="5 6">
    <name type="scientific">Nocardia lasii</name>
    <dbReference type="NCBI Taxonomy" id="1616107"/>
    <lineage>
        <taxon>Bacteria</taxon>
        <taxon>Bacillati</taxon>
        <taxon>Actinomycetota</taxon>
        <taxon>Actinomycetes</taxon>
        <taxon>Mycobacteriales</taxon>
        <taxon>Nocardiaceae</taxon>
        <taxon>Nocardia</taxon>
    </lineage>
</organism>
<comment type="cofactor">
    <cofactor evidence="2">
        <name>Mg(2+)</name>
        <dbReference type="ChEBI" id="CHEBI:18420"/>
    </cofactor>
</comment>
<dbReference type="EC" id="2.5.1.15" evidence="2"/>
<dbReference type="InterPro" id="IPR011005">
    <property type="entry name" value="Dihydropteroate_synth-like_sf"/>
</dbReference>
<comment type="pathway">
    <text evidence="2">Cofactor biosynthesis; tetrahydrofolate biosynthesis; 7,8-dihydrofolate from 2-amino-4-hydroxy-6-hydroxymethyl-7,8-dihydropteridine diphosphate and 4-aminobenzoate: step 1/2.</text>
</comment>
<keyword evidence="2" id="KW-0289">Folate biosynthesis</keyword>
<dbReference type="Pfam" id="PF00809">
    <property type="entry name" value="Pterin_bind"/>
    <property type="match status" value="1"/>
</dbReference>
<proteinExistence type="inferred from homology"/>
<dbReference type="InterPro" id="IPR006390">
    <property type="entry name" value="DHP_synth_dom"/>
</dbReference>
<dbReference type="PROSITE" id="PS50972">
    <property type="entry name" value="PTERIN_BINDING"/>
    <property type="match status" value="1"/>
</dbReference>
<keyword evidence="2 5" id="KW-0808">Transferase</keyword>
<dbReference type="RefSeq" id="WP_378609128.1">
    <property type="nucleotide sequence ID" value="NZ_JBHSQN010000015.1"/>
</dbReference>
<dbReference type="SUPFAM" id="SSF51717">
    <property type="entry name" value="Dihydropteroate synthetase-like"/>
    <property type="match status" value="1"/>
</dbReference>
<keyword evidence="6" id="KW-1185">Reference proteome</keyword>
<name>A0ABW1JWW2_9NOCA</name>
<reference evidence="6" key="1">
    <citation type="journal article" date="2019" name="Int. J. Syst. Evol. Microbiol.">
        <title>The Global Catalogue of Microorganisms (GCM) 10K type strain sequencing project: providing services to taxonomists for standard genome sequencing and annotation.</title>
        <authorList>
            <consortium name="The Broad Institute Genomics Platform"/>
            <consortium name="The Broad Institute Genome Sequencing Center for Infectious Disease"/>
            <person name="Wu L."/>
            <person name="Ma J."/>
        </authorList>
    </citation>
    <scope>NUCLEOTIDE SEQUENCE [LARGE SCALE GENOMIC DNA]</scope>
    <source>
        <strain evidence="6">CCUG 36956</strain>
    </source>
</reference>
<evidence type="ECO:0000259" key="4">
    <source>
        <dbReference type="PROSITE" id="PS50972"/>
    </source>
</evidence>
<keyword evidence="2" id="KW-0460">Magnesium</keyword>
<comment type="similarity">
    <text evidence="1 2">Belongs to the DHPS family.</text>
</comment>
<dbReference type="PROSITE" id="PS00793">
    <property type="entry name" value="DHPS_2"/>
    <property type="match status" value="1"/>
</dbReference>
<dbReference type="InterPro" id="IPR000489">
    <property type="entry name" value="Pterin-binding_dom"/>
</dbReference>
<feature type="region of interest" description="Disordered" evidence="3">
    <location>
        <begin position="1"/>
        <end position="25"/>
    </location>
</feature>
<evidence type="ECO:0000313" key="6">
    <source>
        <dbReference type="Proteomes" id="UP001596223"/>
    </source>
</evidence>
<comment type="function">
    <text evidence="2">Catalyzes the condensation of para-aminobenzoate (pABA) with 6-hydroxymethyl-7,8-dihydropterin diphosphate (DHPt-PP) to form 7,8-dihydropteroate (H2Pte), the immediate precursor of folate derivatives.</text>
</comment>
<dbReference type="EMBL" id="JBHSQN010000015">
    <property type="protein sequence ID" value="MFC6013961.1"/>
    <property type="molecule type" value="Genomic_DNA"/>
</dbReference>
<gene>
    <name evidence="5" type="primary">folP</name>
    <name evidence="5" type="ORF">ACFP3H_23140</name>
</gene>
<keyword evidence="2" id="KW-0479">Metal-binding</keyword>
<accession>A0ABW1JWW2</accession>
<dbReference type="Gene3D" id="3.20.20.20">
    <property type="entry name" value="Dihydropteroate synthase-like"/>
    <property type="match status" value="1"/>
</dbReference>
<dbReference type="CDD" id="cd00739">
    <property type="entry name" value="DHPS"/>
    <property type="match status" value="1"/>
</dbReference>
<dbReference type="GO" id="GO:0004156">
    <property type="term" value="F:dihydropteroate synthase activity"/>
    <property type="evidence" value="ECO:0007669"/>
    <property type="project" value="UniProtKB-EC"/>
</dbReference>
<dbReference type="PANTHER" id="PTHR20941:SF8">
    <property type="entry name" value="INACTIVE DIHYDROPTEROATE SYNTHASE 2"/>
    <property type="match status" value="1"/>
</dbReference>
<dbReference type="NCBIfam" id="TIGR01496">
    <property type="entry name" value="DHPS"/>
    <property type="match status" value="1"/>
</dbReference>
<comment type="caution">
    <text evidence="5">The sequence shown here is derived from an EMBL/GenBank/DDBJ whole genome shotgun (WGS) entry which is preliminary data.</text>
</comment>
<dbReference type="InterPro" id="IPR045031">
    <property type="entry name" value="DHP_synth-like"/>
</dbReference>
<dbReference type="PROSITE" id="PS00792">
    <property type="entry name" value="DHPS_1"/>
    <property type="match status" value="1"/>
</dbReference>
<evidence type="ECO:0000313" key="5">
    <source>
        <dbReference type="EMBL" id="MFC6013961.1"/>
    </source>
</evidence>
<dbReference type="PANTHER" id="PTHR20941">
    <property type="entry name" value="FOLATE SYNTHESIS PROTEINS"/>
    <property type="match status" value="1"/>
</dbReference>
<sequence length="311" mass="32151">MGTSPGTPEPHARATSGSGSPSSVADGLLCGRPVANDRALVMAIVNRTPDSFYDRGATFSDAAAMERVTRAVDEGADLVDIGGVKAGPGATVDAAEETRRVVPFVAAIRAKFPELLISVDTWRADVARAAVGVGADLINDTWAGADPELVHVAAETGAGIVCSHTGGAVPRTRPHRVRYADVVGEVTATLVAAAEKAAAAGVRGDGIVIDPTHDFGKNTYHGLELLRGIDGLVKTGWPVLMALSNKDFIGETLGVGLTERVEGTLAATAWSAAAGARIFRVHEVAETRRVVDMIAAIQGIRPPARTLRGLA</sequence>